<gene>
    <name evidence="3" type="primary">cpcT</name>
    <name evidence="4" type="ordered locus">syc0738_d</name>
</gene>
<dbReference type="Proteomes" id="UP000001175">
    <property type="component" value="Chromosome"/>
</dbReference>
<dbReference type="KEGG" id="syc:syc0738_d"/>
<comment type="function">
    <text evidence="3">Covalently attaches a chromophore to Cys residue(s) of phycobiliproteins.</text>
</comment>
<sequence>MTHATDVLTLARWLAADFSNQAQAFENPPFFAHIRVCMRPLALEVLDGLSLYVEQAYDLDVNQPYRARVLKLVPAGDHIEIENFRVIDGEDLFGASRDRDRLAKLTRDRLEKLPGCTLITHWTGNGFKGVVEPGKGCIVERKGQATYLESEFEIDDEKMISLDRGRHPETDEQVWGSVAGPFHFLRWHSFADEVPTP</sequence>
<dbReference type="RefSeq" id="WP_011243050.1">
    <property type="nucleotide sequence ID" value="NC_006576.1"/>
</dbReference>
<evidence type="ECO:0000313" key="4">
    <source>
        <dbReference type="EMBL" id="BAD78928.1"/>
    </source>
</evidence>
<dbReference type="CDD" id="cd16338">
    <property type="entry name" value="CpcT"/>
    <property type="match status" value="1"/>
</dbReference>
<dbReference type="EC" id="4.-.-.-" evidence="3"/>
<dbReference type="Gene3D" id="2.40.128.590">
    <property type="entry name" value="CpcT/CpeT domain"/>
    <property type="match status" value="1"/>
</dbReference>
<evidence type="ECO:0000313" key="5">
    <source>
        <dbReference type="Proteomes" id="UP000001175"/>
    </source>
</evidence>
<dbReference type="PANTHER" id="PTHR35137:SF1">
    <property type="entry name" value="CHROMOPHORE LYASE CRL, CHLOROPLASTIC"/>
    <property type="match status" value="1"/>
</dbReference>
<evidence type="ECO:0000256" key="2">
    <source>
        <dbReference type="ARBA" id="ARBA00023239"/>
    </source>
</evidence>
<name>A0A0H3K745_SYNP6</name>
<dbReference type="GO" id="GO:0016829">
    <property type="term" value="F:lyase activity"/>
    <property type="evidence" value="ECO:0007669"/>
    <property type="project" value="UniProtKB-KW"/>
</dbReference>
<protein>
    <recommendedName>
        <fullName evidence="3">Chromophore lyase CpcT/CpeT</fullName>
        <ecNumber evidence="3">4.-.-.-</ecNumber>
    </recommendedName>
</protein>
<dbReference type="GO" id="GO:0017006">
    <property type="term" value="P:protein-tetrapyrrole linkage"/>
    <property type="evidence" value="ECO:0007669"/>
    <property type="project" value="UniProtKB-UniRule"/>
</dbReference>
<evidence type="ECO:0000256" key="3">
    <source>
        <dbReference type="HAMAP-Rule" id="MF_01460"/>
    </source>
</evidence>
<dbReference type="AlphaFoldDB" id="A0A0H3K745"/>
<dbReference type="Pfam" id="PF06206">
    <property type="entry name" value="CpeT"/>
    <property type="match status" value="1"/>
</dbReference>
<dbReference type="InterPro" id="IPR010404">
    <property type="entry name" value="CpcT/CpeT"/>
</dbReference>
<dbReference type="InterPro" id="IPR038672">
    <property type="entry name" value="CpcT/CpeT_sf"/>
</dbReference>
<proteinExistence type="inferred from homology"/>
<dbReference type="PANTHER" id="PTHR35137">
    <property type="entry name" value="CHROMOPHORE LYASE CRL, CHLOROPLASTIC"/>
    <property type="match status" value="1"/>
</dbReference>
<dbReference type="HAMAP" id="MF_01460">
    <property type="entry name" value="Chrphore_lyase_CpxT"/>
    <property type="match status" value="1"/>
</dbReference>
<keyword evidence="2 3" id="KW-0456">Lyase</keyword>
<organism evidence="4 5">
    <name type="scientific">Synechococcus sp. (strain ATCC 27144 / PCC 6301 / SAUG 1402/1)</name>
    <name type="common">Anacystis nidulans</name>
    <dbReference type="NCBI Taxonomy" id="269084"/>
    <lineage>
        <taxon>Bacteria</taxon>
        <taxon>Bacillati</taxon>
        <taxon>Cyanobacteriota</taxon>
        <taxon>Cyanophyceae</taxon>
        <taxon>Synechococcales</taxon>
        <taxon>Synechococcaceae</taxon>
        <taxon>Synechococcus</taxon>
    </lineage>
</organism>
<accession>A0A0H3K745</accession>
<dbReference type="EMBL" id="AP008231">
    <property type="protein sequence ID" value="BAD78928.1"/>
    <property type="molecule type" value="Genomic_DNA"/>
</dbReference>
<reference evidence="4 5" key="1">
    <citation type="journal article" date="2007" name="Photosyn. Res.">
        <title>Complete nucleotide sequence of the freshwater unicellular cyanobacterium Synechococcus elongatus PCC 6301 chromosome: gene content and organization.</title>
        <authorList>
            <person name="Sugita C."/>
            <person name="Ogata K."/>
            <person name="Shikata M."/>
            <person name="Jikuya H."/>
            <person name="Takano J."/>
            <person name="Furumichi M."/>
            <person name="Kanehisa M."/>
            <person name="Omata T."/>
            <person name="Sugiura M."/>
            <person name="Sugita M."/>
        </authorList>
    </citation>
    <scope>NUCLEOTIDE SEQUENCE [LARGE SCALE GENOMIC DNA]</scope>
    <source>
        <strain evidence="5">ATCC 27144 / PCC 6301 / SAUG 1402/1</strain>
    </source>
</reference>
<evidence type="ECO:0000256" key="1">
    <source>
        <dbReference type="ARBA" id="ARBA00008206"/>
    </source>
</evidence>
<comment type="similarity">
    <text evidence="1 3">Belongs to the CpcT/CpeT biliprotein lyase family.</text>
</comment>
<dbReference type="eggNOG" id="ENOG502Z877">
    <property type="taxonomic scope" value="Bacteria"/>
</dbReference>